<feature type="chain" id="PRO_5045046820" description="Carbohydrate esterase family 16 protein" evidence="2">
    <location>
        <begin position="23"/>
        <end position="287"/>
    </location>
</feature>
<comment type="caution">
    <text evidence="3">The sequence shown here is derived from an EMBL/GenBank/DDBJ whole genome shotgun (WGS) entry which is preliminary data.</text>
</comment>
<feature type="signal peptide" evidence="2">
    <location>
        <begin position="1"/>
        <end position="22"/>
    </location>
</feature>
<proteinExistence type="predicted"/>
<dbReference type="PANTHER" id="PTHR45648:SF22">
    <property type="entry name" value="GDSL LIPASE_ACYLHYDROLASE FAMILY PROTEIN (AFU_ORTHOLOGUE AFUA_4G14700)"/>
    <property type="match status" value="1"/>
</dbReference>
<dbReference type="PANTHER" id="PTHR45648">
    <property type="entry name" value="GDSL LIPASE/ACYLHYDROLASE FAMILY PROTEIN (AFU_ORTHOLOGUE AFUA_4G14700)"/>
    <property type="match status" value="1"/>
</dbReference>
<name>A0ABQ8QDV9_9AGAR</name>
<reference evidence="3" key="1">
    <citation type="submission" date="2022-08" db="EMBL/GenBank/DDBJ databases">
        <authorList>
            <consortium name="DOE Joint Genome Institute"/>
            <person name="Min B."/>
            <person name="Riley R."/>
            <person name="Sierra-Patev S."/>
            <person name="Naranjo-Ortiz M."/>
            <person name="Looney B."/>
            <person name="Konkel Z."/>
            <person name="Slot J.C."/>
            <person name="Sakamoto Y."/>
            <person name="Steenwyk J.L."/>
            <person name="Rokas A."/>
            <person name="Carro J."/>
            <person name="Camarero S."/>
            <person name="Ferreira P."/>
            <person name="Molpeceres G."/>
            <person name="Ruiz-Duenas F.J."/>
            <person name="Serrano A."/>
            <person name="Henrissat B."/>
            <person name="Drula E."/>
            <person name="Hughes K.W."/>
            <person name="Mata J.L."/>
            <person name="Ishikawa N.K."/>
            <person name="Vargas-Isla R."/>
            <person name="Ushijima S."/>
            <person name="Smith C.A."/>
            <person name="Ahrendt S."/>
            <person name="Andreopoulos W."/>
            <person name="He G."/>
            <person name="Labutti K."/>
            <person name="Lipzen A."/>
            <person name="Ng V."/>
            <person name="Sandor L."/>
            <person name="Barry K."/>
            <person name="Martinez A.T."/>
            <person name="Xiao Y."/>
            <person name="Gibbons J.G."/>
            <person name="Terashima K."/>
            <person name="Hibbett D.S."/>
            <person name="Grigoriev I.V."/>
        </authorList>
    </citation>
    <scope>NUCLEOTIDE SEQUENCE</scope>
    <source>
        <strain evidence="3">TFB10827</strain>
    </source>
</reference>
<keyword evidence="2" id="KW-0732">Signal</keyword>
<protein>
    <recommendedName>
        <fullName evidence="5">Carbohydrate esterase family 16 protein</fullName>
    </recommendedName>
</protein>
<dbReference type="SUPFAM" id="SSF52266">
    <property type="entry name" value="SGNH hydrolase"/>
    <property type="match status" value="1"/>
</dbReference>
<keyword evidence="4" id="KW-1185">Reference proteome</keyword>
<evidence type="ECO:0008006" key="5">
    <source>
        <dbReference type="Google" id="ProtNLM"/>
    </source>
</evidence>
<sequence>MNFLRSAFAPLLLLASAARATGVAPGQIKNFVTFGDSYTDIVSVGDGGTAWPVYASGYANVSLFPFAKSGATCSNNLTNRPFPSVFESQLPTYFGETSNGGDDAASLVDVTTCMVNWVKVLYDSGARNFIFQNMIPLQHTILYSSTGYYTKFWTFPRNATSWSVSVTELTLSGNDLTQLKLQALLPQIPGAHIAHFDSHSLFQDMLVNPSQYLNGTAPLNVTGCVNSCVFQVNEPDSGACTLVNGTDRDSYLWYDELHPSEQADRIVAREMALVMEGKASKWATWLS</sequence>
<accession>A0ABQ8QDV9</accession>
<dbReference type="Proteomes" id="UP001163828">
    <property type="component" value="Unassembled WGS sequence"/>
</dbReference>
<dbReference type="EMBL" id="MU790604">
    <property type="protein sequence ID" value="KAJ3996676.1"/>
    <property type="molecule type" value="Genomic_DNA"/>
</dbReference>
<organism evidence="3 4">
    <name type="scientific">Lentinula boryana</name>
    <dbReference type="NCBI Taxonomy" id="40481"/>
    <lineage>
        <taxon>Eukaryota</taxon>
        <taxon>Fungi</taxon>
        <taxon>Dikarya</taxon>
        <taxon>Basidiomycota</taxon>
        <taxon>Agaricomycotina</taxon>
        <taxon>Agaricomycetes</taxon>
        <taxon>Agaricomycetidae</taxon>
        <taxon>Agaricales</taxon>
        <taxon>Marasmiineae</taxon>
        <taxon>Omphalotaceae</taxon>
        <taxon>Lentinula</taxon>
    </lineage>
</organism>
<evidence type="ECO:0000313" key="3">
    <source>
        <dbReference type="EMBL" id="KAJ3996676.1"/>
    </source>
</evidence>
<evidence type="ECO:0000256" key="1">
    <source>
        <dbReference type="ARBA" id="ARBA00022801"/>
    </source>
</evidence>
<evidence type="ECO:0000313" key="4">
    <source>
        <dbReference type="Proteomes" id="UP001163828"/>
    </source>
</evidence>
<gene>
    <name evidence="3" type="ORF">F5050DRAFT_57667</name>
</gene>
<dbReference type="Gene3D" id="3.40.50.1110">
    <property type="entry name" value="SGNH hydrolase"/>
    <property type="match status" value="1"/>
</dbReference>
<evidence type="ECO:0000256" key="2">
    <source>
        <dbReference type="SAM" id="SignalP"/>
    </source>
</evidence>
<dbReference type="InterPro" id="IPR051058">
    <property type="entry name" value="GDSL_Est/Lipase"/>
</dbReference>
<keyword evidence="1" id="KW-0378">Hydrolase</keyword>
<dbReference type="InterPro" id="IPR036514">
    <property type="entry name" value="SGNH_hydro_sf"/>
</dbReference>